<evidence type="ECO:0000259" key="11">
    <source>
        <dbReference type="PROSITE" id="PS50042"/>
    </source>
</evidence>
<keyword evidence="3" id="KW-0716">Sensory transduction</keyword>
<dbReference type="InterPro" id="IPR005821">
    <property type="entry name" value="Ion_trans_dom"/>
</dbReference>
<dbReference type="InterPro" id="IPR000595">
    <property type="entry name" value="cNMP-bd_dom"/>
</dbReference>
<dbReference type="Pfam" id="PF00520">
    <property type="entry name" value="Ion_trans"/>
    <property type="match status" value="1"/>
</dbReference>
<proteinExistence type="predicted"/>
<keyword evidence="4 10" id="KW-0812">Transmembrane</keyword>
<dbReference type="EMBL" id="FR908273">
    <property type="protein sequence ID" value="CDQ87980.1"/>
    <property type="molecule type" value="Genomic_DNA"/>
</dbReference>
<keyword evidence="5 10" id="KW-1133">Transmembrane helix</keyword>
<feature type="transmembrane region" description="Helical" evidence="10">
    <location>
        <begin position="140"/>
        <end position="158"/>
    </location>
</feature>
<dbReference type="FunFam" id="2.60.120.10:FF:000002">
    <property type="entry name" value="Cyclic nucleotide gated channel alpha 1a"/>
    <property type="match status" value="1"/>
</dbReference>
<dbReference type="GO" id="GO:0005223">
    <property type="term" value="F:intracellularly cGMP-activated cation channel activity"/>
    <property type="evidence" value="ECO:0007669"/>
    <property type="project" value="TreeGrafter"/>
</dbReference>
<comment type="subcellular location">
    <subcellularLocation>
        <location evidence="1">Membrane</location>
        <topology evidence="1">Multi-pass membrane protein</topology>
    </subcellularLocation>
</comment>
<dbReference type="SMART" id="SM00100">
    <property type="entry name" value="cNMP"/>
    <property type="match status" value="1"/>
</dbReference>
<gene>
    <name evidence="12" type="ORF">GSONMT00061984001</name>
</gene>
<keyword evidence="9" id="KW-0407">Ion channel</keyword>
<keyword evidence="7 10" id="KW-0472">Membrane</keyword>
<dbReference type="Proteomes" id="UP000193380">
    <property type="component" value="Unassembled WGS sequence"/>
</dbReference>
<name>A0A060YFP6_ONCMY</name>
<feature type="domain" description="Cyclic nucleotide-binding" evidence="11">
    <location>
        <begin position="213"/>
        <end position="319"/>
    </location>
</feature>
<evidence type="ECO:0000256" key="3">
    <source>
        <dbReference type="ARBA" id="ARBA00022606"/>
    </source>
</evidence>
<accession>A0A060YFP6</accession>
<dbReference type="Pfam" id="PF16526">
    <property type="entry name" value="CLZ"/>
    <property type="match status" value="1"/>
</dbReference>
<evidence type="ECO:0000256" key="1">
    <source>
        <dbReference type="ARBA" id="ARBA00004141"/>
    </source>
</evidence>
<evidence type="ECO:0000313" key="12">
    <source>
        <dbReference type="EMBL" id="CDQ87980.1"/>
    </source>
</evidence>
<dbReference type="InterPro" id="IPR018488">
    <property type="entry name" value="cNMP-bd_CS"/>
</dbReference>
<protein>
    <recommendedName>
        <fullName evidence="11">Cyclic nucleotide-binding domain-containing protein</fullName>
    </recommendedName>
</protein>
<dbReference type="STRING" id="8022.A0A060YFP6"/>
<dbReference type="InterPro" id="IPR050866">
    <property type="entry name" value="CNG_cation_channel"/>
</dbReference>
<dbReference type="Gene3D" id="1.20.5.300">
    <property type="match status" value="1"/>
</dbReference>
<dbReference type="Pfam" id="PF00027">
    <property type="entry name" value="cNMP_binding"/>
    <property type="match status" value="1"/>
</dbReference>
<dbReference type="PANTHER" id="PTHR45638">
    <property type="entry name" value="CYCLIC NUCLEOTIDE-GATED CATION CHANNEL SUBUNIT A"/>
    <property type="match status" value="1"/>
</dbReference>
<sequence>MYYQWLTIVAVPAFYNLMLLVPRASFNDLQANYVMLWMVLDYTSDVIYYIDTFVRSRTGFLEQGLLVKDPVKLKEHYRAQKQFKYDIISMIPTDLAFIPYGYNNPEFRFNRLGKMARLFEFFDRTETRTNYPNIFRIGNLVLYILIIIHWNACVFYALSKLLGFGSDTWVYPNITDPEMGQLSRKYVYCLYWSTLTLTTIGETPPPTLRKVRIFQDCEAGLLIELVLKLQPQVFSPGDYICKKGDIGREMYIIKEGKLAVVADDGVTQWCVLSDGAYFGDLSILGIKGSKAGNRRTANIRSVGYSDLFALSKDDLMDALTEYPDAKYALEEKGKAILMKDNLIDEELGNKADPKEMENKVLTMETNMEVMTIKFTRMIAEWATYQAKVKQRISNMEARVKPLRQGDG</sequence>
<evidence type="ECO:0000256" key="10">
    <source>
        <dbReference type="SAM" id="Phobius"/>
    </source>
</evidence>
<evidence type="ECO:0000256" key="7">
    <source>
        <dbReference type="ARBA" id="ARBA00023136"/>
    </source>
</evidence>
<reference evidence="12" key="2">
    <citation type="submission" date="2014-03" db="EMBL/GenBank/DDBJ databases">
        <authorList>
            <person name="Genoscope - CEA"/>
        </authorList>
    </citation>
    <scope>NUCLEOTIDE SEQUENCE</scope>
</reference>
<dbReference type="PANTHER" id="PTHR45638:SF6">
    <property type="entry name" value="CYCLIC NUCLEOTIDE-GATED CATION CHANNEL ALPHA-3"/>
    <property type="match status" value="1"/>
</dbReference>
<evidence type="ECO:0000256" key="8">
    <source>
        <dbReference type="ARBA" id="ARBA00023286"/>
    </source>
</evidence>
<dbReference type="PROSITE" id="PS00888">
    <property type="entry name" value="CNMP_BINDING_1"/>
    <property type="match status" value="1"/>
</dbReference>
<reference evidence="12" key="1">
    <citation type="journal article" date="2014" name="Nat. Commun.">
        <title>The rainbow trout genome provides novel insights into evolution after whole-genome duplication in vertebrates.</title>
        <authorList>
            <person name="Berthelot C."/>
            <person name="Brunet F."/>
            <person name="Chalopin D."/>
            <person name="Juanchich A."/>
            <person name="Bernard M."/>
            <person name="Noel B."/>
            <person name="Bento P."/>
            <person name="Da Silva C."/>
            <person name="Labadie K."/>
            <person name="Alberti A."/>
            <person name="Aury J.M."/>
            <person name="Louis A."/>
            <person name="Dehais P."/>
            <person name="Bardou P."/>
            <person name="Montfort J."/>
            <person name="Klopp C."/>
            <person name="Cabau C."/>
            <person name="Gaspin C."/>
            <person name="Thorgaard G.H."/>
            <person name="Boussaha M."/>
            <person name="Quillet E."/>
            <person name="Guyomard R."/>
            <person name="Galiana D."/>
            <person name="Bobe J."/>
            <person name="Volff J.N."/>
            <person name="Genet C."/>
            <person name="Wincker P."/>
            <person name="Jaillon O."/>
            <person name="Roest Crollius H."/>
            <person name="Guiguen Y."/>
        </authorList>
    </citation>
    <scope>NUCLEOTIDE SEQUENCE [LARGE SCALE GENOMIC DNA]</scope>
</reference>
<dbReference type="GO" id="GO:0017071">
    <property type="term" value="C:intracellular cyclic nucleotide activated cation channel complex"/>
    <property type="evidence" value="ECO:0007669"/>
    <property type="project" value="TreeGrafter"/>
</dbReference>
<dbReference type="PROSITE" id="PS50042">
    <property type="entry name" value="CNMP_BINDING_3"/>
    <property type="match status" value="1"/>
</dbReference>
<dbReference type="SUPFAM" id="SSF81324">
    <property type="entry name" value="Voltage-gated potassium channels"/>
    <property type="match status" value="1"/>
</dbReference>
<evidence type="ECO:0000256" key="6">
    <source>
        <dbReference type="ARBA" id="ARBA00023065"/>
    </source>
</evidence>
<dbReference type="InterPro" id="IPR018490">
    <property type="entry name" value="cNMP-bd_dom_sf"/>
</dbReference>
<dbReference type="GO" id="GO:0005886">
    <property type="term" value="C:plasma membrane"/>
    <property type="evidence" value="ECO:0007669"/>
    <property type="project" value="TreeGrafter"/>
</dbReference>
<keyword evidence="6" id="KW-0406">Ion transport</keyword>
<evidence type="ECO:0000256" key="2">
    <source>
        <dbReference type="ARBA" id="ARBA00022448"/>
    </source>
</evidence>
<feature type="transmembrane region" description="Helical" evidence="10">
    <location>
        <begin position="6"/>
        <end position="26"/>
    </location>
</feature>
<evidence type="ECO:0000256" key="5">
    <source>
        <dbReference type="ARBA" id="ARBA00022989"/>
    </source>
</evidence>
<dbReference type="Gene3D" id="1.10.287.70">
    <property type="match status" value="1"/>
</dbReference>
<keyword evidence="8" id="KW-1071">Ligand-gated ion channel</keyword>
<keyword evidence="2" id="KW-0813">Transport</keyword>
<dbReference type="AlphaFoldDB" id="A0A060YFP6"/>
<dbReference type="InterPro" id="IPR014710">
    <property type="entry name" value="RmlC-like_jellyroll"/>
</dbReference>
<dbReference type="GO" id="GO:0044877">
    <property type="term" value="F:protein-containing complex binding"/>
    <property type="evidence" value="ECO:0007669"/>
    <property type="project" value="TreeGrafter"/>
</dbReference>
<dbReference type="GO" id="GO:0005222">
    <property type="term" value="F:intracellularly cAMP-activated cation channel activity"/>
    <property type="evidence" value="ECO:0007669"/>
    <property type="project" value="TreeGrafter"/>
</dbReference>
<dbReference type="SUPFAM" id="SSF51206">
    <property type="entry name" value="cAMP-binding domain-like"/>
    <property type="match status" value="1"/>
</dbReference>
<evidence type="ECO:0000313" key="13">
    <source>
        <dbReference type="Proteomes" id="UP000193380"/>
    </source>
</evidence>
<dbReference type="PaxDb" id="8022-A0A060YFP6"/>
<dbReference type="Gene3D" id="2.60.120.10">
    <property type="entry name" value="Jelly Rolls"/>
    <property type="match status" value="1"/>
</dbReference>
<dbReference type="FunFam" id="1.10.287.70:FF:000030">
    <property type="entry name" value="Cyclic nucleotide-gated channel alpha 3"/>
    <property type="match status" value="1"/>
</dbReference>
<dbReference type="InterPro" id="IPR032406">
    <property type="entry name" value="CLZ_dom"/>
</dbReference>
<organism evidence="12 13">
    <name type="scientific">Oncorhynchus mykiss</name>
    <name type="common">Rainbow trout</name>
    <name type="synonym">Salmo gairdneri</name>
    <dbReference type="NCBI Taxonomy" id="8022"/>
    <lineage>
        <taxon>Eukaryota</taxon>
        <taxon>Metazoa</taxon>
        <taxon>Chordata</taxon>
        <taxon>Craniata</taxon>
        <taxon>Vertebrata</taxon>
        <taxon>Euteleostomi</taxon>
        <taxon>Actinopterygii</taxon>
        <taxon>Neopterygii</taxon>
        <taxon>Teleostei</taxon>
        <taxon>Protacanthopterygii</taxon>
        <taxon>Salmoniformes</taxon>
        <taxon>Salmonidae</taxon>
        <taxon>Salmoninae</taxon>
        <taxon>Oncorhynchus</taxon>
    </lineage>
</organism>
<evidence type="ECO:0000256" key="4">
    <source>
        <dbReference type="ARBA" id="ARBA00022692"/>
    </source>
</evidence>
<dbReference type="CDD" id="cd00038">
    <property type="entry name" value="CAP_ED"/>
    <property type="match status" value="1"/>
</dbReference>
<evidence type="ECO:0000256" key="9">
    <source>
        <dbReference type="ARBA" id="ARBA00023303"/>
    </source>
</evidence>
<dbReference type="GO" id="GO:0030553">
    <property type="term" value="F:cGMP binding"/>
    <property type="evidence" value="ECO:0007669"/>
    <property type="project" value="TreeGrafter"/>
</dbReference>